<evidence type="ECO:0000313" key="2">
    <source>
        <dbReference type="Proteomes" id="UP000011991"/>
    </source>
</evidence>
<keyword evidence="2" id="KW-1185">Reference proteome</keyword>
<gene>
    <name evidence="1" type="ORF">RMSM_05325</name>
</gene>
<dbReference type="OrthoDB" id="264439at2"/>
<evidence type="ECO:0000313" key="1">
    <source>
        <dbReference type="EMBL" id="EMI17747.1"/>
    </source>
</evidence>
<protein>
    <submittedName>
        <fullName evidence="1">Signal peptide protein</fullName>
    </submittedName>
</protein>
<organism evidence="1 2">
    <name type="scientific">Rhodopirellula maiorica SM1</name>
    <dbReference type="NCBI Taxonomy" id="1265738"/>
    <lineage>
        <taxon>Bacteria</taxon>
        <taxon>Pseudomonadati</taxon>
        <taxon>Planctomycetota</taxon>
        <taxon>Planctomycetia</taxon>
        <taxon>Pirellulales</taxon>
        <taxon>Pirellulaceae</taxon>
        <taxon>Novipirellula</taxon>
    </lineage>
</organism>
<accession>M5RQT6</accession>
<dbReference type="PATRIC" id="fig|1265738.3.peg.5341"/>
<dbReference type="AlphaFoldDB" id="M5RQT6"/>
<dbReference type="Proteomes" id="UP000011991">
    <property type="component" value="Unassembled WGS sequence"/>
</dbReference>
<dbReference type="RefSeq" id="WP_008702903.1">
    <property type="nucleotide sequence ID" value="NZ_ANOG01000757.1"/>
</dbReference>
<reference evidence="1 2" key="1">
    <citation type="journal article" date="2013" name="Mar. Genomics">
        <title>Expression of sulfatases in Rhodopirellula baltica and the diversity of sulfatases in the genus Rhodopirellula.</title>
        <authorList>
            <person name="Wegner C.E."/>
            <person name="Richter-Heitmann T."/>
            <person name="Klindworth A."/>
            <person name="Klockow C."/>
            <person name="Richter M."/>
            <person name="Achstetter T."/>
            <person name="Glockner F.O."/>
            <person name="Harder J."/>
        </authorList>
    </citation>
    <scope>NUCLEOTIDE SEQUENCE [LARGE SCALE GENOMIC DNA]</scope>
    <source>
        <strain evidence="1 2">SM1</strain>
    </source>
</reference>
<proteinExistence type="predicted"/>
<sequence>MKIHSILKHFSSTAARNLAVCGLLAGTLTASDVYADPGLRSVFDGPAASGTATKSLVHGDQSFRVVNASGYQSRAESNSVATVGHMPESSAAGAVVQTSCHSCGTSCGGACGSSYGGGYGGYSAMNLSGEYGGCGIACKPYWYVRGEAVYMELNSSDRATFSRNFALDEFDFEFAPRITVGSVPDCVHGWEASFVGPLEWDMGASLTNGAGGIDTLLVPGAPIVDADLSTFNDSVFQAQAYQAEYWSIEANKTLIGWEVAKILFGARYIDYDELYNYNSQDAGGNRGLLISDVENSLFGLQVGIDLLYPVSCHGSVDFRGRAGGYLNFAESDTRLFNAGSTVVANIDEDTEIAGVFELGTGYSYALGEMLTLRAGFEVWYVTGLATAADQISPVVTTNFGRSIQMDDDIFITGLTASAQFKF</sequence>
<name>M5RQT6_9BACT</name>
<comment type="caution">
    <text evidence="1">The sequence shown here is derived from an EMBL/GenBank/DDBJ whole genome shotgun (WGS) entry which is preliminary data.</text>
</comment>
<dbReference type="EMBL" id="ANOG01000757">
    <property type="protein sequence ID" value="EMI17747.1"/>
    <property type="molecule type" value="Genomic_DNA"/>
</dbReference>